<dbReference type="AlphaFoldDB" id="A0A0G2HDF4"/>
<name>A0A0G2HDF4_9PEZI</name>
<protein>
    <submittedName>
        <fullName evidence="1">Uncharacterized protein</fullName>
    </submittedName>
</protein>
<proteinExistence type="predicted"/>
<dbReference type="OrthoDB" id="4851190at2759"/>
<dbReference type="EMBL" id="LCUC01000252">
    <property type="protein sequence ID" value="KKY33193.1"/>
    <property type="molecule type" value="Genomic_DNA"/>
</dbReference>
<reference evidence="1 2" key="2">
    <citation type="submission" date="2015-05" db="EMBL/GenBank/DDBJ databases">
        <authorList>
            <person name="Morales-Cruz A."/>
            <person name="Amrine K.C."/>
            <person name="Cantu D."/>
        </authorList>
    </citation>
    <scope>NUCLEOTIDE SEQUENCE [LARGE SCALE GENOMIC DNA]</scope>
    <source>
        <strain evidence="1">DA912</strain>
    </source>
</reference>
<organism evidence="1 2">
    <name type="scientific">Diaporthe ampelina</name>
    <dbReference type="NCBI Taxonomy" id="1214573"/>
    <lineage>
        <taxon>Eukaryota</taxon>
        <taxon>Fungi</taxon>
        <taxon>Dikarya</taxon>
        <taxon>Ascomycota</taxon>
        <taxon>Pezizomycotina</taxon>
        <taxon>Sordariomycetes</taxon>
        <taxon>Sordariomycetidae</taxon>
        <taxon>Diaporthales</taxon>
        <taxon>Diaporthaceae</taxon>
        <taxon>Diaporthe</taxon>
    </lineage>
</organism>
<evidence type="ECO:0000313" key="1">
    <source>
        <dbReference type="EMBL" id="KKY33193.1"/>
    </source>
</evidence>
<comment type="caution">
    <text evidence="1">The sequence shown here is derived from an EMBL/GenBank/DDBJ whole genome shotgun (WGS) entry which is preliminary data.</text>
</comment>
<reference evidence="1 2" key="1">
    <citation type="submission" date="2015-05" db="EMBL/GenBank/DDBJ databases">
        <title>Distinctive expansion of gene families associated with plant cell wall degradation and secondary metabolism in the genomes of grapevine trunk pathogens.</title>
        <authorList>
            <person name="Lawrence D.P."/>
            <person name="Travadon R."/>
            <person name="Rolshausen P.E."/>
            <person name="Baumgartner K."/>
        </authorList>
    </citation>
    <scope>NUCLEOTIDE SEQUENCE [LARGE SCALE GENOMIC DNA]</scope>
    <source>
        <strain evidence="1">DA912</strain>
    </source>
</reference>
<dbReference type="Proteomes" id="UP000034680">
    <property type="component" value="Unassembled WGS sequence"/>
</dbReference>
<evidence type="ECO:0000313" key="2">
    <source>
        <dbReference type="Proteomes" id="UP000034680"/>
    </source>
</evidence>
<sequence length="97" mass="10905">MILSIDTRILDLTIATWPTDKRIYNNQSFAFFIKPVTHYSFAFSNSDPANAGTINVFTVTGESLETNVERLGSANSNLRIVEKTNKPLYITIDSNYP</sequence>
<gene>
    <name evidence="1" type="ORF">UCDDA912_g06863</name>
</gene>
<keyword evidence="2" id="KW-1185">Reference proteome</keyword>
<accession>A0A0G2HDF4</accession>